<keyword evidence="3" id="KW-1185">Reference proteome</keyword>
<organism evidence="2 3">
    <name type="scientific">Asaia spathodeae</name>
    <dbReference type="NCBI Taxonomy" id="657016"/>
    <lineage>
        <taxon>Bacteria</taxon>
        <taxon>Pseudomonadati</taxon>
        <taxon>Pseudomonadota</taxon>
        <taxon>Alphaproteobacteria</taxon>
        <taxon>Acetobacterales</taxon>
        <taxon>Acetobacteraceae</taxon>
        <taxon>Asaia</taxon>
    </lineage>
</organism>
<keyword evidence="1" id="KW-0812">Transmembrane</keyword>
<feature type="transmembrane region" description="Helical" evidence="1">
    <location>
        <begin position="48"/>
        <end position="65"/>
    </location>
</feature>
<gene>
    <name evidence="2" type="ORF">HW542_00920</name>
</gene>
<feature type="transmembrane region" description="Helical" evidence="1">
    <location>
        <begin position="21"/>
        <end position="42"/>
    </location>
</feature>
<name>A0ABX2P0F2_9PROT</name>
<dbReference type="Proteomes" id="UP001516351">
    <property type="component" value="Unassembled WGS sequence"/>
</dbReference>
<evidence type="ECO:0000256" key="1">
    <source>
        <dbReference type="SAM" id="Phobius"/>
    </source>
</evidence>
<proteinExistence type="predicted"/>
<protein>
    <submittedName>
        <fullName evidence="2">Uncharacterized protein</fullName>
    </submittedName>
</protein>
<feature type="transmembrane region" description="Helical" evidence="1">
    <location>
        <begin position="110"/>
        <end position="128"/>
    </location>
</feature>
<feature type="transmembrane region" description="Helical" evidence="1">
    <location>
        <begin position="86"/>
        <end position="104"/>
    </location>
</feature>
<keyword evidence="1" id="KW-0472">Membrane</keyword>
<sequence length="201" mass="21957">MSDESERPLSTLRREYLQGCATAMPVAGLILWATLAVASFLMGARLPLIAVFFVPAIPVPLALLIDRMRGNTGLKPDNRHNPILQLFMTVAGLLFPFVILAARAAHDPALLVLGLAILAGMVWVPHGWGADDRAGFIHFILRTVLCYLAYLFTPPGLRVCAIAAATSLCHRRDEKAGRRHPRCRLGFLLLTSRGTTGQRPL</sequence>
<evidence type="ECO:0000313" key="3">
    <source>
        <dbReference type="Proteomes" id="UP001516351"/>
    </source>
</evidence>
<accession>A0ABX2P0F2</accession>
<comment type="caution">
    <text evidence="2">The sequence shown here is derived from an EMBL/GenBank/DDBJ whole genome shotgun (WGS) entry which is preliminary data.</text>
</comment>
<dbReference type="EMBL" id="JABXXV010000001">
    <property type="protein sequence ID" value="NVN45367.1"/>
    <property type="molecule type" value="Genomic_DNA"/>
</dbReference>
<dbReference type="InterPro" id="IPR053824">
    <property type="entry name" value="DUF7010"/>
</dbReference>
<feature type="transmembrane region" description="Helical" evidence="1">
    <location>
        <begin position="135"/>
        <end position="152"/>
    </location>
</feature>
<dbReference type="Pfam" id="PF22765">
    <property type="entry name" value="DUF7010"/>
    <property type="match status" value="1"/>
</dbReference>
<dbReference type="RefSeq" id="WP_267310883.1">
    <property type="nucleotide sequence ID" value="NZ_JABXXV010000001.1"/>
</dbReference>
<evidence type="ECO:0000313" key="2">
    <source>
        <dbReference type="EMBL" id="NVN45367.1"/>
    </source>
</evidence>
<keyword evidence="1" id="KW-1133">Transmembrane helix</keyword>
<reference evidence="2 3" key="1">
    <citation type="submission" date="2020-06" db="EMBL/GenBank/DDBJ databases">
        <title>Synonyms of Asaia species.</title>
        <authorList>
            <person name="Sombolestani A."/>
        </authorList>
    </citation>
    <scope>NUCLEOTIDE SEQUENCE [LARGE SCALE GENOMIC DNA]</scope>
    <source>
        <strain evidence="2 3">LMG 27047</strain>
    </source>
</reference>